<protein>
    <submittedName>
        <fullName evidence="7">Membrane protein involved in the export of O-antigen, teichoic acid lipoteichoic acid</fullName>
    </submittedName>
</protein>
<dbReference type="GO" id="GO:0005886">
    <property type="term" value="C:plasma membrane"/>
    <property type="evidence" value="ECO:0007669"/>
    <property type="project" value="UniProtKB-SubCell"/>
</dbReference>
<feature type="transmembrane region" description="Helical" evidence="6">
    <location>
        <begin position="87"/>
        <end position="110"/>
    </location>
</feature>
<keyword evidence="5 6" id="KW-0472">Membrane</keyword>
<name>A0A0N7JUU0_9BURK</name>
<accession>A0A0N7JUU0</accession>
<reference evidence="7 8" key="1">
    <citation type="journal article" date="2014" name="Genome Announc.">
        <title>Draft Genome Sequence of the Haloacid-Degrading Burkholderia caribensis Strain MBA4.</title>
        <authorList>
            <person name="Pan Y."/>
            <person name="Kong K.F."/>
            <person name="Tsang J.S."/>
        </authorList>
    </citation>
    <scope>NUCLEOTIDE SEQUENCE [LARGE SCALE GENOMIC DNA]</scope>
    <source>
        <strain evidence="7 8">MBA4</strain>
    </source>
</reference>
<organism evidence="7 8">
    <name type="scientific">Paraburkholderia caribensis MBA4</name>
    <dbReference type="NCBI Taxonomy" id="1323664"/>
    <lineage>
        <taxon>Bacteria</taxon>
        <taxon>Pseudomonadati</taxon>
        <taxon>Pseudomonadota</taxon>
        <taxon>Betaproteobacteria</taxon>
        <taxon>Burkholderiales</taxon>
        <taxon>Burkholderiaceae</taxon>
        <taxon>Paraburkholderia</taxon>
    </lineage>
</organism>
<dbReference type="GeneID" id="69971193"/>
<dbReference type="KEGG" id="bcai:K788_0005483"/>
<gene>
    <name evidence="7" type="ORF">K788_0005483</name>
</gene>
<feature type="transmembrane region" description="Helical" evidence="6">
    <location>
        <begin position="291"/>
        <end position="310"/>
    </location>
</feature>
<keyword evidence="4 6" id="KW-1133">Transmembrane helix</keyword>
<comment type="subcellular location">
    <subcellularLocation>
        <location evidence="1">Cell membrane</location>
        <topology evidence="1">Multi-pass membrane protein</topology>
    </subcellularLocation>
</comment>
<dbReference type="Pfam" id="PF01943">
    <property type="entry name" value="Polysacc_synt"/>
    <property type="match status" value="1"/>
</dbReference>
<feature type="transmembrane region" description="Helical" evidence="6">
    <location>
        <begin position="12"/>
        <end position="31"/>
    </location>
</feature>
<proteinExistence type="predicted"/>
<dbReference type="RefSeq" id="WP_036000621.1">
    <property type="nucleotide sequence ID" value="NZ_CP012747.1"/>
</dbReference>
<feature type="transmembrane region" description="Helical" evidence="6">
    <location>
        <begin position="395"/>
        <end position="415"/>
    </location>
</feature>
<evidence type="ECO:0000256" key="5">
    <source>
        <dbReference type="ARBA" id="ARBA00023136"/>
    </source>
</evidence>
<evidence type="ECO:0000313" key="7">
    <source>
        <dbReference type="EMBL" id="ALL67349.1"/>
    </source>
</evidence>
<dbReference type="InterPro" id="IPR050833">
    <property type="entry name" value="Poly_Biosynth_Transport"/>
</dbReference>
<dbReference type="InterPro" id="IPR002797">
    <property type="entry name" value="Polysacc_synth"/>
</dbReference>
<keyword evidence="3 6" id="KW-0812">Transmembrane</keyword>
<evidence type="ECO:0000313" key="8">
    <source>
        <dbReference type="Proteomes" id="UP000019146"/>
    </source>
</evidence>
<sequence length="438" mass="46507">MDGKKNANVIAFVYGGYLMRYVYLIIVVPFYGRVLGVAEYGRVLAAMSLMNVIWMLASYGFTFVGMREISKARNNSECNAIYSLHTSARLALCALGACIGVIATFCSPTLSERPLIGLLATTLGVVSALNLGWLYQGRHHFRTPIMIEVFGFAVSLALVLCLVKGPADSVWVVGSLLTAGVLSLAISYGLATYQLGRPHLSFSGIASLVKSSTMLFCYSSGSVVLTASSTYLLTLLSTPAQVGYFGAAERFATIGLSLMGPASQVFIPTISRQLAQGDKAGAHATTRRGATLMLGYGMLVFCGALTLSPFVLPLILGEAFTPSGHVLQCFAWMFPFAAFNEFAAFYVFVPRKKDRLLAIAGAASGVANLLAALYLAPRYGAQGMAFARVIGELSLSAMLLTIMVRLELITLVPGAGRAIAMARVAWGTRGQAGAGKED</sequence>
<feature type="transmembrane region" description="Helical" evidence="6">
    <location>
        <begin position="356"/>
        <end position="375"/>
    </location>
</feature>
<evidence type="ECO:0000256" key="3">
    <source>
        <dbReference type="ARBA" id="ARBA00022692"/>
    </source>
</evidence>
<evidence type="ECO:0000256" key="1">
    <source>
        <dbReference type="ARBA" id="ARBA00004651"/>
    </source>
</evidence>
<feature type="transmembrane region" description="Helical" evidence="6">
    <location>
        <begin position="330"/>
        <end position="349"/>
    </location>
</feature>
<feature type="transmembrane region" description="Helical" evidence="6">
    <location>
        <begin position="147"/>
        <end position="165"/>
    </location>
</feature>
<dbReference type="AlphaFoldDB" id="A0A0N7JUU0"/>
<evidence type="ECO:0000256" key="2">
    <source>
        <dbReference type="ARBA" id="ARBA00022475"/>
    </source>
</evidence>
<evidence type="ECO:0000256" key="4">
    <source>
        <dbReference type="ARBA" id="ARBA00022989"/>
    </source>
</evidence>
<feature type="transmembrane region" description="Helical" evidence="6">
    <location>
        <begin position="116"/>
        <end position="135"/>
    </location>
</feature>
<feature type="transmembrane region" description="Helical" evidence="6">
    <location>
        <begin position="43"/>
        <end position="66"/>
    </location>
</feature>
<evidence type="ECO:0000256" key="6">
    <source>
        <dbReference type="SAM" id="Phobius"/>
    </source>
</evidence>
<keyword evidence="2" id="KW-1003">Cell membrane</keyword>
<dbReference type="PANTHER" id="PTHR30250">
    <property type="entry name" value="PST FAMILY PREDICTED COLANIC ACID TRANSPORTER"/>
    <property type="match status" value="1"/>
</dbReference>
<dbReference type="EMBL" id="CP012747">
    <property type="protein sequence ID" value="ALL67349.1"/>
    <property type="molecule type" value="Genomic_DNA"/>
</dbReference>
<dbReference type="Proteomes" id="UP000019146">
    <property type="component" value="Chromosome 2"/>
</dbReference>
<dbReference type="PANTHER" id="PTHR30250:SF11">
    <property type="entry name" value="O-ANTIGEN TRANSPORTER-RELATED"/>
    <property type="match status" value="1"/>
</dbReference>
<feature type="transmembrane region" description="Helical" evidence="6">
    <location>
        <begin position="171"/>
        <end position="191"/>
    </location>
</feature>